<evidence type="ECO:0000313" key="2">
    <source>
        <dbReference type="Proteomes" id="UP001148838"/>
    </source>
</evidence>
<dbReference type="EMBL" id="JAJSOF020000003">
    <property type="protein sequence ID" value="KAJ4448868.1"/>
    <property type="molecule type" value="Genomic_DNA"/>
</dbReference>
<reference evidence="1 2" key="1">
    <citation type="journal article" date="2022" name="Allergy">
        <title>Genome assembly and annotation of Periplaneta americana reveal a comprehensive cockroach allergen profile.</title>
        <authorList>
            <person name="Wang L."/>
            <person name="Xiong Q."/>
            <person name="Saelim N."/>
            <person name="Wang L."/>
            <person name="Nong W."/>
            <person name="Wan A.T."/>
            <person name="Shi M."/>
            <person name="Liu X."/>
            <person name="Cao Q."/>
            <person name="Hui J.H.L."/>
            <person name="Sookrung N."/>
            <person name="Leung T.F."/>
            <person name="Tungtrongchitr A."/>
            <person name="Tsui S.K.W."/>
        </authorList>
    </citation>
    <scope>NUCLEOTIDE SEQUENCE [LARGE SCALE GENOMIC DNA]</scope>
    <source>
        <strain evidence="1">PWHHKU_190912</strain>
    </source>
</reference>
<protein>
    <submittedName>
        <fullName evidence="1">Uncharacterized protein</fullName>
    </submittedName>
</protein>
<dbReference type="Proteomes" id="UP001148838">
    <property type="component" value="Unassembled WGS sequence"/>
</dbReference>
<accession>A0ABQ8TRE3</accession>
<name>A0ABQ8TRE3_PERAM</name>
<proteinExistence type="predicted"/>
<evidence type="ECO:0000313" key="1">
    <source>
        <dbReference type="EMBL" id="KAJ4448868.1"/>
    </source>
</evidence>
<comment type="caution">
    <text evidence="1">The sequence shown here is derived from an EMBL/GenBank/DDBJ whole genome shotgun (WGS) entry which is preliminary data.</text>
</comment>
<gene>
    <name evidence="1" type="ORF">ANN_00259</name>
</gene>
<sequence>MAGLCEGGNEPQGALKASKPIYRQSRYPGCALEGWSKLTRDAVRYDDDDDDDDDDLLGCHRETGAFGENPCVT</sequence>
<keyword evidence="2" id="KW-1185">Reference proteome</keyword>
<organism evidence="1 2">
    <name type="scientific">Periplaneta americana</name>
    <name type="common">American cockroach</name>
    <name type="synonym">Blatta americana</name>
    <dbReference type="NCBI Taxonomy" id="6978"/>
    <lineage>
        <taxon>Eukaryota</taxon>
        <taxon>Metazoa</taxon>
        <taxon>Ecdysozoa</taxon>
        <taxon>Arthropoda</taxon>
        <taxon>Hexapoda</taxon>
        <taxon>Insecta</taxon>
        <taxon>Pterygota</taxon>
        <taxon>Neoptera</taxon>
        <taxon>Polyneoptera</taxon>
        <taxon>Dictyoptera</taxon>
        <taxon>Blattodea</taxon>
        <taxon>Blattoidea</taxon>
        <taxon>Blattidae</taxon>
        <taxon>Blattinae</taxon>
        <taxon>Periplaneta</taxon>
    </lineage>
</organism>